<accession>A0A4Z2F880</accession>
<dbReference type="AlphaFoldDB" id="A0A4Z2F880"/>
<sequence length="249" mass="26614">MAVVGFDHASVSLAPQTGHVDLRLGHVAPALPLALAGGVPGQPGLSGVFPPHVAQIRLHRARQLGPEIRLEHRPRSYDLTTLASGGWTSVCVPLSHLVTRFPGKLSPGWSCNNEESVKPCRQPRHRSPSSSANFGVRADAGELLVESEELDEFGEELGFLRHLSNEVAWAGGERQGGVSGAEDVELLLVFQNPNQAVHVLPGKELGLRGDEGPQVAGDVAEDAQQLGFVPEAGPQLGQRLEQRLRKDMA</sequence>
<reference evidence="2 3" key="1">
    <citation type="submission" date="2019-03" db="EMBL/GenBank/DDBJ databases">
        <title>First draft genome of Liparis tanakae, snailfish: a comprehensive survey of snailfish specific genes.</title>
        <authorList>
            <person name="Kim W."/>
            <person name="Song I."/>
            <person name="Jeong J.-H."/>
            <person name="Kim D."/>
            <person name="Kim S."/>
            <person name="Ryu S."/>
            <person name="Song J.Y."/>
            <person name="Lee S.K."/>
        </authorList>
    </citation>
    <scope>NUCLEOTIDE SEQUENCE [LARGE SCALE GENOMIC DNA]</scope>
    <source>
        <tissue evidence="2">Muscle</tissue>
    </source>
</reference>
<organism evidence="2 3">
    <name type="scientific">Liparis tanakae</name>
    <name type="common">Tanaka's snailfish</name>
    <dbReference type="NCBI Taxonomy" id="230148"/>
    <lineage>
        <taxon>Eukaryota</taxon>
        <taxon>Metazoa</taxon>
        <taxon>Chordata</taxon>
        <taxon>Craniata</taxon>
        <taxon>Vertebrata</taxon>
        <taxon>Euteleostomi</taxon>
        <taxon>Actinopterygii</taxon>
        <taxon>Neopterygii</taxon>
        <taxon>Teleostei</taxon>
        <taxon>Neoteleostei</taxon>
        <taxon>Acanthomorphata</taxon>
        <taxon>Eupercaria</taxon>
        <taxon>Perciformes</taxon>
        <taxon>Cottioidei</taxon>
        <taxon>Cottales</taxon>
        <taxon>Liparidae</taxon>
        <taxon>Liparis</taxon>
    </lineage>
</organism>
<feature type="region of interest" description="Disordered" evidence="1">
    <location>
        <begin position="113"/>
        <end position="133"/>
    </location>
</feature>
<dbReference type="EMBL" id="SRLO01001498">
    <property type="protein sequence ID" value="TNN37357.1"/>
    <property type="molecule type" value="Genomic_DNA"/>
</dbReference>
<name>A0A4Z2F880_9TELE</name>
<proteinExistence type="predicted"/>
<keyword evidence="3" id="KW-1185">Reference proteome</keyword>
<evidence type="ECO:0000313" key="2">
    <source>
        <dbReference type="EMBL" id="TNN37357.1"/>
    </source>
</evidence>
<comment type="caution">
    <text evidence="2">The sequence shown here is derived from an EMBL/GenBank/DDBJ whole genome shotgun (WGS) entry which is preliminary data.</text>
</comment>
<gene>
    <name evidence="2" type="ORF">EYF80_052482</name>
</gene>
<dbReference type="Proteomes" id="UP000314294">
    <property type="component" value="Unassembled WGS sequence"/>
</dbReference>
<evidence type="ECO:0000256" key="1">
    <source>
        <dbReference type="SAM" id="MobiDB-lite"/>
    </source>
</evidence>
<protein>
    <submittedName>
        <fullName evidence="2">Uncharacterized protein</fullName>
    </submittedName>
</protein>
<evidence type="ECO:0000313" key="3">
    <source>
        <dbReference type="Proteomes" id="UP000314294"/>
    </source>
</evidence>